<evidence type="ECO:0000313" key="2">
    <source>
        <dbReference type="Proteomes" id="UP000308600"/>
    </source>
</evidence>
<dbReference type="EMBL" id="ML208429">
    <property type="protein sequence ID" value="TFK65675.1"/>
    <property type="molecule type" value="Genomic_DNA"/>
</dbReference>
<keyword evidence="2" id="KW-1185">Reference proteome</keyword>
<reference evidence="1 2" key="1">
    <citation type="journal article" date="2019" name="Nat. Ecol. Evol.">
        <title>Megaphylogeny resolves global patterns of mushroom evolution.</title>
        <authorList>
            <person name="Varga T."/>
            <person name="Krizsan K."/>
            <person name="Foldi C."/>
            <person name="Dima B."/>
            <person name="Sanchez-Garcia M."/>
            <person name="Sanchez-Ramirez S."/>
            <person name="Szollosi G.J."/>
            <person name="Szarkandi J.G."/>
            <person name="Papp V."/>
            <person name="Albert L."/>
            <person name="Andreopoulos W."/>
            <person name="Angelini C."/>
            <person name="Antonin V."/>
            <person name="Barry K.W."/>
            <person name="Bougher N.L."/>
            <person name="Buchanan P."/>
            <person name="Buyck B."/>
            <person name="Bense V."/>
            <person name="Catcheside P."/>
            <person name="Chovatia M."/>
            <person name="Cooper J."/>
            <person name="Damon W."/>
            <person name="Desjardin D."/>
            <person name="Finy P."/>
            <person name="Geml J."/>
            <person name="Haridas S."/>
            <person name="Hughes K."/>
            <person name="Justo A."/>
            <person name="Karasinski D."/>
            <person name="Kautmanova I."/>
            <person name="Kiss B."/>
            <person name="Kocsube S."/>
            <person name="Kotiranta H."/>
            <person name="LaButti K.M."/>
            <person name="Lechner B.E."/>
            <person name="Liimatainen K."/>
            <person name="Lipzen A."/>
            <person name="Lukacs Z."/>
            <person name="Mihaltcheva S."/>
            <person name="Morgado L.N."/>
            <person name="Niskanen T."/>
            <person name="Noordeloos M.E."/>
            <person name="Ohm R.A."/>
            <person name="Ortiz-Santana B."/>
            <person name="Ovrebo C."/>
            <person name="Racz N."/>
            <person name="Riley R."/>
            <person name="Savchenko A."/>
            <person name="Shiryaev A."/>
            <person name="Soop K."/>
            <person name="Spirin V."/>
            <person name="Szebenyi C."/>
            <person name="Tomsovsky M."/>
            <person name="Tulloss R.E."/>
            <person name="Uehling J."/>
            <person name="Grigoriev I.V."/>
            <person name="Vagvolgyi C."/>
            <person name="Papp T."/>
            <person name="Martin F.M."/>
            <person name="Miettinen O."/>
            <person name="Hibbett D.S."/>
            <person name="Nagy L.G."/>
        </authorList>
    </citation>
    <scope>NUCLEOTIDE SEQUENCE [LARGE SCALE GENOMIC DNA]</scope>
    <source>
        <strain evidence="1 2">NL-1719</strain>
    </source>
</reference>
<gene>
    <name evidence="1" type="ORF">BDN72DRAFT_845266</name>
</gene>
<evidence type="ECO:0000313" key="1">
    <source>
        <dbReference type="EMBL" id="TFK65675.1"/>
    </source>
</evidence>
<organism evidence="1 2">
    <name type="scientific">Pluteus cervinus</name>
    <dbReference type="NCBI Taxonomy" id="181527"/>
    <lineage>
        <taxon>Eukaryota</taxon>
        <taxon>Fungi</taxon>
        <taxon>Dikarya</taxon>
        <taxon>Basidiomycota</taxon>
        <taxon>Agaricomycotina</taxon>
        <taxon>Agaricomycetes</taxon>
        <taxon>Agaricomycetidae</taxon>
        <taxon>Agaricales</taxon>
        <taxon>Pluteineae</taxon>
        <taxon>Pluteaceae</taxon>
        <taxon>Pluteus</taxon>
    </lineage>
</organism>
<name>A0ACD3AJP9_9AGAR</name>
<accession>A0ACD3AJP9</accession>
<protein>
    <submittedName>
        <fullName evidence="1">Uncharacterized protein</fullName>
    </submittedName>
</protein>
<sequence length="164" mass="16068">MKFTTAITVFALALVAAAEVTSSVPDSVLITFIDPPADVTSSTIVDVTTSTDPPAAVTTSTDPPPDVTSADPPADVTSADPPADVTATDPPAVVTTSVAVTSVPVVKTTSLQSSSVHGLTTSVISSSHSAAPTGKNNPSSAFAIAVGIEGVFVGVAAGIAAAFF</sequence>
<dbReference type="Proteomes" id="UP000308600">
    <property type="component" value="Unassembled WGS sequence"/>
</dbReference>
<proteinExistence type="predicted"/>